<feature type="domain" description="Ig-like" evidence="4">
    <location>
        <begin position="340"/>
        <end position="433"/>
    </location>
</feature>
<keyword evidence="2" id="KW-0472">Membrane</keyword>
<dbReference type="PANTHER" id="PTHR23278">
    <property type="entry name" value="SIDESTEP PROTEIN"/>
    <property type="match status" value="1"/>
</dbReference>
<protein>
    <recommendedName>
        <fullName evidence="4">Ig-like domain-containing protein</fullName>
    </recommendedName>
</protein>
<dbReference type="CDD" id="cd00096">
    <property type="entry name" value="Ig"/>
    <property type="match status" value="1"/>
</dbReference>
<dbReference type="Proteomes" id="UP001075354">
    <property type="component" value="Chromosome 7"/>
</dbReference>
<sequence length="546" mass="59782">MDADMPCNVTPPNPKDRVNMVLWFKDSEGVPLYSLDNRNGDLEKAEHGAIARPKTGKGRYFFQTSASGVPLPPSGPRASPHNWEQPDEGVTLEPKVARLRILNVSAEDEGVFRCRVDFLDSPTTNFRVKLTLATPPSAPVIYNKNGVEVGALAGPFQEGYDLQLSCSVTNGHPRPVVTWWLGDTLLDDMVETKTSSETINRLTLPAVTREHLGAVLQCRAAPLPGAPYQHRDVTLDVYLKPKRVQIMTALETLPAGRPRQVQCETSGSVPAAQVTWLLDGEALRNDAVTVTDDRHVTISTVTLVATPKDDGRELACRAENPRVPGGFMEDRRKIRVAHAPEVTISLASEKSADQLMEGDEVRLRCDVRANPPPDKVSWYHGNHLLRQDSEPQPSHPGRRLYVVRDLGPSSAGEYSCAASNREGTGRSDPVSISVQYSPRCRQGFDNRRVGALKGTPVQVRCEVLAEPADVRFSWTFNRSKDGSVAVPAHKVETNGTVSYLAYTPNGDNDFGTLGCWASNSVGRILVPCYVHVVAASEYPTTPLKII</sequence>
<dbReference type="InterPro" id="IPR003598">
    <property type="entry name" value="Ig_sub2"/>
</dbReference>
<dbReference type="InterPro" id="IPR007110">
    <property type="entry name" value="Ig-like_dom"/>
</dbReference>
<dbReference type="Pfam" id="PF13927">
    <property type="entry name" value="Ig_3"/>
    <property type="match status" value="1"/>
</dbReference>
<comment type="caution">
    <text evidence="5">The sequence shown here is derived from an EMBL/GenBank/DDBJ whole genome shotgun (WGS) entry which is preliminary data.</text>
</comment>
<dbReference type="InterPro" id="IPR013162">
    <property type="entry name" value="CD80_C2-set"/>
</dbReference>
<dbReference type="InterPro" id="IPR013783">
    <property type="entry name" value="Ig-like_fold"/>
</dbReference>
<evidence type="ECO:0000256" key="2">
    <source>
        <dbReference type="ARBA" id="ARBA00023136"/>
    </source>
</evidence>
<dbReference type="InterPro" id="IPR036179">
    <property type="entry name" value="Ig-like_dom_sf"/>
</dbReference>
<feature type="domain" description="Ig-like" evidence="4">
    <location>
        <begin position="241"/>
        <end position="335"/>
    </location>
</feature>
<comment type="subcellular location">
    <subcellularLocation>
        <location evidence="1">Membrane</location>
        <topology evidence="1">Single-pass membrane protein</topology>
    </subcellularLocation>
</comment>
<dbReference type="InterPro" id="IPR003599">
    <property type="entry name" value="Ig_sub"/>
</dbReference>
<keyword evidence="6" id="KW-1185">Reference proteome</keyword>
<gene>
    <name evidence="5" type="ORF">ONE63_009347</name>
</gene>
<dbReference type="Pfam" id="PF08205">
    <property type="entry name" value="C2-set_2"/>
    <property type="match status" value="1"/>
</dbReference>
<feature type="domain" description="Ig-like" evidence="4">
    <location>
        <begin position="1"/>
        <end position="131"/>
    </location>
</feature>
<evidence type="ECO:0000256" key="3">
    <source>
        <dbReference type="ARBA" id="ARBA00023157"/>
    </source>
</evidence>
<feature type="domain" description="Ig-like" evidence="4">
    <location>
        <begin position="438"/>
        <end position="520"/>
    </location>
</feature>
<dbReference type="EMBL" id="JAPTSV010000007">
    <property type="protein sequence ID" value="KAJ1526188.1"/>
    <property type="molecule type" value="Genomic_DNA"/>
</dbReference>
<keyword evidence="3" id="KW-1015">Disulfide bond</keyword>
<evidence type="ECO:0000259" key="4">
    <source>
        <dbReference type="PROSITE" id="PS50835"/>
    </source>
</evidence>
<feature type="domain" description="Ig-like" evidence="4">
    <location>
        <begin position="136"/>
        <end position="234"/>
    </location>
</feature>
<organism evidence="5 6">
    <name type="scientific">Megalurothrips usitatus</name>
    <name type="common">bean blossom thrips</name>
    <dbReference type="NCBI Taxonomy" id="439358"/>
    <lineage>
        <taxon>Eukaryota</taxon>
        <taxon>Metazoa</taxon>
        <taxon>Ecdysozoa</taxon>
        <taxon>Arthropoda</taxon>
        <taxon>Hexapoda</taxon>
        <taxon>Insecta</taxon>
        <taxon>Pterygota</taxon>
        <taxon>Neoptera</taxon>
        <taxon>Paraneoptera</taxon>
        <taxon>Thysanoptera</taxon>
        <taxon>Terebrantia</taxon>
        <taxon>Thripoidea</taxon>
        <taxon>Thripidae</taxon>
        <taxon>Megalurothrips</taxon>
    </lineage>
</organism>
<evidence type="ECO:0000313" key="5">
    <source>
        <dbReference type="EMBL" id="KAJ1526188.1"/>
    </source>
</evidence>
<dbReference type="GO" id="GO:0016020">
    <property type="term" value="C:membrane"/>
    <property type="evidence" value="ECO:0007669"/>
    <property type="project" value="UniProtKB-SubCell"/>
</dbReference>
<dbReference type="PROSITE" id="PS50835">
    <property type="entry name" value="IG_LIKE"/>
    <property type="match status" value="5"/>
</dbReference>
<proteinExistence type="predicted"/>
<dbReference type="Pfam" id="PF00047">
    <property type="entry name" value="ig"/>
    <property type="match status" value="1"/>
</dbReference>
<dbReference type="InterPro" id="IPR013151">
    <property type="entry name" value="Immunoglobulin_dom"/>
</dbReference>
<dbReference type="AlphaFoldDB" id="A0AAV7XLX7"/>
<dbReference type="SMART" id="SM00409">
    <property type="entry name" value="IG"/>
    <property type="match status" value="4"/>
</dbReference>
<reference evidence="5" key="1">
    <citation type="submission" date="2022-12" db="EMBL/GenBank/DDBJ databases">
        <title>Chromosome-level genome assembly of the bean flower thrips Megalurothrips usitatus.</title>
        <authorList>
            <person name="Ma L."/>
            <person name="Liu Q."/>
            <person name="Li H."/>
            <person name="Cai W."/>
        </authorList>
    </citation>
    <scope>NUCLEOTIDE SEQUENCE</scope>
    <source>
        <strain evidence="5">Cailab_2022a</strain>
    </source>
</reference>
<evidence type="ECO:0000313" key="6">
    <source>
        <dbReference type="Proteomes" id="UP001075354"/>
    </source>
</evidence>
<name>A0AAV7XLX7_9NEOP</name>
<evidence type="ECO:0000256" key="1">
    <source>
        <dbReference type="ARBA" id="ARBA00004167"/>
    </source>
</evidence>
<dbReference type="Gene3D" id="2.60.40.10">
    <property type="entry name" value="Immunoglobulins"/>
    <property type="match status" value="5"/>
</dbReference>
<dbReference type="SUPFAM" id="SSF48726">
    <property type="entry name" value="Immunoglobulin"/>
    <property type="match status" value="5"/>
</dbReference>
<dbReference type="SMART" id="SM00408">
    <property type="entry name" value="IGc2"/>
    <property type="match status" value="4"/>
</dbReference>
<accession>A0AAV7XLX7</accession>
<dbReference type="PANTHER" id="PTHR23278:SF4">
    <property type="entry name" value="SIDESTEP, ISOFORM C"/>
    <property type="match status" value="1"/>
</dbReference>